<dbReference type="Pfam" id="PF02413">
    <property type="entry name" value="Caudo_TAP"/>
    <property type="match status" value="1"/>
</dbReference>
<comment type="caution">
    <text evidence="1">The sequence shown here is derived from an EMBL/GenBank/DDBJ whole genome shotgun (WGS) entry which is preliminary data.</text>
</comment>
<keyword evidence="2" id="KW-1185">Reference proteome</keyword>
<dbReference type="EMBL" id="AXDT01000101">
    <property type="protein sequence ID" value="ERT12898.1"/>
    <property type="molecule type" value="Genomic_DNA"/>
</dbReference>
<evidence type="ECO:0008006" key="3">
    <source>
        <dbReference type="Google" id="ProtNLM"/>
    </source>
</evidence>
<protein>
    <recommendedName>
        <fullName evidence="3">Tail fiber assembly protein</fullName>
    </recommendedName>
</protein>
<accession>U7QXZ0</accession>
<gene>
    <name evidence="1" type="ORF">O185_11830</name>
</gene>
<organism evidence="1 2">
    <name type="scientific">Photorhabdus temperata J3</name>
    <dbReference type="NCBI Taxonomy" id="1389415"/>
    <lineage>
        <taxon>Bacteria</taxon>
        <taxon>Pseudomonadati</taxon>
        <taxon>Pseudomonadota</taxon>
        <taxon>Gammaproteobacteria</taxon>
        <taxon>Enterobacterales</taxon>
        <taxon>Morganellaceae</taxon>
        <taxon>Photorhabdus</taxon>
    </lineage>
</organism>
<sequence length="50" mass="5824">MEKTNERITPLQDAVDLSMAMEEESLALQAWKKYRVMLNRVDTSKVPEIN</sequence>
<dbReference type="InterPro" id="IPR003458">
    <property type="entry name" value="Phage_T4_Gp38_tail_assem"/>
</dbReference>
<proteinExistence type="predicted"/>
<evidence type="ECO:0000313" key="2">
    <source>
        <dbReference type="Proteomes" id="UP000017133"/>
    </source>
</evidence>
<evidence type="ECO:0000313" key="1">
    <source>
        <dbReference type="EMBL" id="ERT12898.1"/>
    </source>
</evidence>
<reference evidence="1 2" key="1">
    <citation type="submission" date="2013-10" db="EMBL/GenBank/DDBJ databases">
        <title>Whole Genome Shotgun Sequence of Photorhabdus temperata J3.</title>
        <authorList>
            <person name="Park G.-S."/>
            <person name="Hong S.-J."/>
            <person name="Shin J.-H."/>
        </authorList>
    </citation>
    <scope>NUCLEOTIDE SEQUENCE [LARGE SCALE GENOMIC DNA]</scope>
    <source>
        <strain evidence="1 2">J3</strain>
    </source>
</reference>
<dbReference type="Proteomes" id="UP000017133">
    <property type="component" value="Unassembled WGS sequence"/>
</dbReference>
<dbReference type="AlphaFoldDB" id="U7QXZ0"/>
<dbReference type="PATRIC" id="fig|1389415.4.peg.2368"/>
<name>U7QXZ0_PHOTE</name>